<dbReference type="OrthoDB" id="5701642at2"/>
<accession>A0A1I7C6R1</accession>
<keyword evidence="3" id="KW-1185">Reference proteome</keyword>
<dbReference type="EMBL" id="FPAU01000003">
    <property type="protein sequence ID" value="SFT95131.1"/>
    <property type="molecule type" value="Genomic_DNA"/>
</dbReference>
<sequence>MNHTFNPFWQQRITDIFLNALKVYPRILMLRVDLRTPDIPAATDAAVISRFTDSLKSKIYAYQQRKQKEGKRVHATTLRYIWAREYGPKNGKKHYHMVLLLNRETWCSAGNYSDPGSLAGLIKQAWCSALRVDTQEYATLAHFPENPALWIDRDNNTQIQQGLERASYLAKDYTKITGDGERNFGCSQG</sequence>
<dbReference type="RefSeq" id="WP_090122754.1">
    <property type="nucleotide sequence ID" value="NZ_CP045300.1"/>
</dbReference>
<organism evidence="2 3">
    <name type="scientific">Kosakonia arachidis</name>
    <dbReference type="NCBI Taxonomy" id="551989"/>
    <lineage>
        <taxon>Bacteria</taxon>
        <taxon>Pseudomonadati</taxon>
        <taxon>Pseudomonadota</taxon>
        <taxon>Gammaproteobacteria</taxon>
        <taxon>Enterobacterales</taxon>
        <taxon>Enterobacteriaceae</taxon>
        <taxon>Kosakonia</taxon>
    </lineage>
</organism>
<protein>
    <recommendedName>
        <fullName evidence="1">YagK/YfjJ C-terminal domain-containing protein</fullName>
    </recommendedName>
</protein>
<feature type="domain" description="YagK/YfjJ C-terminal" evidence="1">
    <location>
        <begin position="22"/>
        <end position="187"/>
    </location>
</feature>
<dbReference type="AlphaFoldDB" id="A0A1I7C6R1"/>
<reference evidence="3" key="1">
    <citation type="submission" date="2016-10" db="EMBL/GenBank/DDBJ databases">
        <authorList>
            <person name="Varghese N."/>
            <person name="Submissions S."/>
        </authorList>
    </citation>
    <scope>NUCLEOTIDE SEQUENCE [LARGE SCALE GENOMIC DNA]</scope>
    <source>
        <strain evidence="3">Ah-143</strain>
    </source>
</reference>
<gene>
    <name evidence="2" type="ORF">SAMN05192562_103295</name>
</gene>
<evidence type="ECO:0000259" key="1">
    <source>
        <dbReference type="Pfam" id="PF11726"/>
    </source>
</evidence>
<evidence type="ECO:0000313" key="3">
    <source>
        <dbReference type="Proteomes" id="UP000199187"/>
    </source>
</evidence>
<dbReference type="Proteomes" id="UP000199187">
    <property type="component" value="Unassembled WGS sequence"/>
</dbReference>
<name>A0A1I7C6R1_9ENTR</name>
<dbReference type="InterPro" id="IPR057271">
    <property type="entry name" value="YagK_YfjJ_C"/>
</dbReference>
<evidence type="ECO:0000313" key="2">
    <source>
        <dbReference type="EMBL" id="SFT95131.1"/>
    </source>
</evidence>
<proteinExistence type="predicted"/>
<dbReference type="Pfam" id="PF11726">
    <property type="entry name" value="YagK_YfjJ_C"/>
    <property type="match status" value="1"/>
</dbReference>